<dbReference type="SUPFAM" id="SSF46785">
    <property type="entry name" value="Winged helix' DNA-binding domain"/>
    <property type="match status" value="1"/>
</dbReference>
<evidence type="ECO:0000259" key="5">
    <source>
        <dbReference type="PROSITE" id="PS50931"/>
    </source>
</evidence>
<dbReference type="Pfam" id="PF00126">
    <property type="entry name" value="HTH_1"/>
    <property type="match status" value="1"/>
</dbReference>
<dbReference type="PROSITE" id="PS50931">
    <property type="entry name" value="HTH_LYSR"/>
    <property type="match status" value="1"/>
</dbReference>
<dbReference type="PANTHER" id="PTHR30126:SF39">
    <property type="entry name" value="HTH-TYPE TRANSCRIPTIONAL REGULATOR CYSL"/>
    <property type="match status" value="1"/>
</dbReference>
<dbReference type="InterPro" id="IPR000847">
    <property type="entry name" value="LysR_HTH_N"/>
</dbReference>
<evidence type="ECO:0000256" key="2">
    <source>
        <dbReference type="ARBA" id="ARBA00023015"/>
    </source>
</evidence>
<keyword evidence="2" id="KW-0805">Transcription regulation</keyword>
<dbReference type="Gene3D" id="3.40.190.10">
    <property type="entry name" value="Periplasmic binding protein-like II"/>
    <property type="match status" value="2"/>
</dbReference>
<accession>A0A512T573</accession>
<keyword evidence="4" id="KW-0804">Transcription</keyword>
<dbReference type="GO" id="GO:0003700">
    <property type="term" value="F:DNA-binding transcription factor activity"/>
    <property type="evidence" value="ECO:0007669"/>
    <property type="project" value="InterPro"/>
</dbReference>
<dbReference type="AlphaFoldDB" id="A0A512T573"/>
<dbReference type="Proteomes" id="UP000321793">
    <property type="component" value="Unassembled WGS sequence"/>
</dbReference>
<evidence type="ECO:0000256" key="1">
    <source>
        <dbReference type="ARBA" id="ARBA00009437"/>
    </source>
</evidence>
<proteinExistence type="inferred from homology"/>
<evidence type="ECO:0000313" key="6">
    <source>
        <dbReference type="EMBL" id="GEQ15342.1"/>
    </source>
</evidence>
<name>A0A512T573_9MICO</name>
<dbReference type="RefSeq" id="WP_222612010.1">
    <property type="nucleotide sequence ID" value="NZ_BAABDN010000003.1"/>
</dbReference>
<evidence type="ECO:0000256" key="3">
    <source>
        <dbReference type="ARBA" id="ARBA00023125"/>
    </source>
</evidence>
<evidence type="ECO:0000313" key="7">
    <source>
        <dbReference type="Proteomes" id="UP000321793"/>
    </source>
</evidence>
<dbReference type="PANTHER" id="PTHR30126">
    <property type="entry name" value="HTH-TYPE TRANSCRIPTIONAL REGULATOR"/>
    <property type="match status" value="1"/>
</dbReference>
<dbReference type="InterPro" id="IPR036390">
    <property type="entry name" value="WH_DNA-bd_sf"/>
</dbReference>
<keyword evidence="7" id="KW-1185">Reference proteome</keyword>
<protein>
    <submittedName>
        <fullName evidence="6">Transcriptional regulator</fullName>
    </submittedName>
</protein>
<dbReference type="Gene3D" id="1.10.10.10">
    <property type="entry name" value="Winged helix-like DNA-binding domain superfamily/Winged helix DNA-binding domain"/>
    <property type="match status" value="1"/>
</dbReference>
<organism evidence="6 7">
    <name type="scientific">Knoellia locipacati</name>
    <dbReference type="NCBI Taxonomy" id="882824"/>
    <lineage>
        <taxon>Bacteria</taxon>
        <taxon>Bacillati</taxon>
        <taxon>Actinomycetota</taxon>
        <taxon>Actinomycetes</taxon>
        <taxon>Micrococcales</taxon>
        <taxon>Intrasporangiaceae</taxon>
        <taxon>Knoellia</taxon>
    </lineage>
</organism>
<dbReference type="InterPro" id="IPR005119">
    <property type="entry name" value="LysR_subst-bd"/>
</dbReference>
<dbReference type="GO" id="GO:0000976">
    <property type="term" value="F:transcription cis-regulatory region binding"/>
    <property type="evidence" value="ECO:0007669"/>
    <property type="project" value="TreeGrafter"/>
</dbReference>
<dbReference type="Pfam" id="PF03466">
    <property type="entry name" value="LysR_substrate"/>
    <property type="match status" value="1"/>
</dbReference>
<gene>
    <name evidence="6" type="ORF">KLO01_33890</name>
</gene>
<comment type="caution">
    <text evidence="6">The sequence shown here is derived from an EMBL/GenBank/DDBJ whole genome shotgun (WGS) entry which is preliminary data.</text>
</comment>
<sequence length="318" mass="34121">MPDRWPDLAVLDLLTAVGTTGSLGAAARQVGMAQPNASRALRGLERDLGLTLLHRTPRGSSLTPHGLLVAEWSASALEPARRLTLACEALRTSSRGQVSVAASRTVAEYLVPSWLAALREERPDVQVLLRVENSSEVCTEVLSGETEVGFIESEHVPRGLRHTVVDRDELVVVVAPGHPWARRRRPLTPVELAATPLVTRERGSGTRETLEARLGRLEPVPLTPAPPALELGSNDSVRIAVASGAGAAVMSELAVRESLSTGTLVRVPLAELVLERRLRAVWTGSGDLRGTGRDLVQVARNAGRLRSRRPTPDGAARR</sequence>
<dbReference type="InterPro" id="IPR036388">
    <property type="entry name" value="WH-like_DNA-bd_sf"/>
</dbReference>
<comment type="similarity">
    <text evidence="1">Belongs to the LysR transcriptional regulatory family.</text>
</comment>
<reference evidence="6 7" key="1">
    <citation type="submission" date="2019-07" db="EMBL/GenBank/DDBJ databases">
        <title>Whole genome shotgun sequence of Knoellia locipacati NBRC 109775.</title>
        <authorList>
            <person name="Hosoyama A."/>
            <person name="Uohara A."/>
            <person name="Ohji S."/>
            <person name="Ichikawa N."/>
        </authorList>
    </citation>
    <scope>NUCLEOTIDE SEQUENCE [LARGE SCALE GENOMIC DNA]</scope>
    <source>
        <strain evidence="6 7">NBRC 109775</strain>
    </source>
</reference>
<keyword evidence="3" id="KW-0238">DNA-binding</keyword>
<evidence type="ECO:0000256" key="4">
    <source>
        <dbReference type="ARBA" id="ARBA00023163"/>
    </source>
</evidence>
<dbReference type="SUPFAM" id="SSF53850">
    <property type="entry name" value="Periplasmic binding protein-like II"/>
    <property type="match status" value="1"/>
</dbReference>
<dbReference type="EMBL" id="BKBA01000016">
    <property type="protein sequence ID" value="GEQ15342.1"/>
    <property type="molecule type" value="Genomic_DNA"/>
</dbReference>
<feature type="domain" description="HTH lysR-type" evidence="5">
    <location>
        <begin position="6"/>
        <end position="63"/>
    </location>
</feature>